<dbReference type="InterPro" id="IPR025558">
    <property type="entry name" value="DUF4283"/>
</dbReference>
<protein>
    <recommendedName>
        <fullName evidence="1">DUF4283 domain-containing protein</fullName>
    </recommendedName>
</protein>
<dbReference type="Proteomes" id="UP000053555">
    <property type="component" value="Unassembled WGS sequence"/>
</dbReference>
<reference evidence="2" key="1">
    <citation type="submission" date="2014-07" db="EMBL/GenBank/DDBJ databases">
        <title>Identification of a novel salt tolerance gene in wild soybean by whole-genome sequencing.</title>
        <authorList>
            <person name="Lam H.-M."/>
            <person name="Qi X."/>
            <person name="Li M.-W."/>
            <person name="Liu X."/>
            <person name="Xie M."/>
            <person name="Ni M."/>
            <person name="Xu X."/>
        </authorList>
    </citation>
    <scope>NUCLEOTIDE SEQUENCE [LARGE SCALE GENOMIC DNA]</scope>
    <source>
        <tissue evidence="2">Root</tissue>
    </source>
</reference>
<dbReference type="Pfam" id="PF14111">
    <property type="entry name" value="DUF4283"/>
    <property type="match status" value="1"/>
</dbReference>
<organism evidence="2">
    <name type="scientific">Glycine soja</name>
    <name type="common">Wild soybean</name>
    <dbReference type="NCBI Taxonomy" id="3848"/>
    <lineage>
        <taxon>Eukaryota</taxon>
        <taxon>Viridiplantae</taxon>
        <taxon>Streptophyta</taxon>
        <taxon>Embryophyta</taxon>
        <taxon>Tracheophyta</taxon>
        <taxon>Spermatophyta</taxon>
        <taxon>Magnoliopsida</taxon>
        <taxon>eudicotyledons</taxon>
        <taxon>Gunneridae</taxon>
        <taxon>Pentapetalae</taxon>
        <taxon>rosids</taxon>
        <taxon>fabids</taxon>
        <taxon>Fabales</taxon>
        <taxon>Fabaceae</taxon>
        <taxon>Papilionoideae</taxon>
        <taxon>50 kb inversion clade</taxon>
        <taxon>NPAAA clade</taxon>
        <taxon>indigoferoid/millettioid clade</taxon>
        <taxon>Phaseoleae</taxon>
        <taxon>Glycine</taxon>
        <taxon>Glycine subgen. Soja</taxon>
    </lineage>
</organism>
<accession>A0A0B2NQV6</accession>
<sequence>MERWRNIEFKEEEKVIFEALNESEDATDAEIGEAWFVGKVHTQGSFNSKAFMTTMAHILKVKGGVEIKEVGGNLFTFKFPSKSDMKKVLGREPWFFDPKLIVMNDM</sequence>
<evidence type="ECO:0000313" key="2">
    <source>
        <dbReference type="EMBL" id="KHM99444.1"/>
    </source>
</evidence>
<name>A0A0B2NQV6_GLYSO</name>
<proteinExistence type="predicted"/>
<gene>
    <name evidence="2" type="ORF">glysoja_049472</name>
</gene>
<feature type="domain" description="DUF4283" evidence="1">
    <location>
        <begin position="37"/>
        <end position="103"/>
    </location>
</feature>
<dbReference type="AlphaFoldDB" id="A0A0B2NQV6"/>
<dbReference type="EMBL" id="KN671633">
    <property type="protein sequence ID" value="KHM99444.1"/>
    <property type="molecule type" value="Genomic_DNA"/>
</dbReference>
<evidence type="ECO:0000259" key="1">
    <source>
        <dbReference type="Pfam" id="PF14111"/>
    </source>
</evidence>